<sequence>MNEDKLIKLLNNMDDDLIEKEIDKLMEGVEIDMDSIKKKACEKLNNSKKVKSKKRIKLPYVAVACICLLTITTVYADDISQVIKSFFNKTPVYSTIVDGKAYYLREGYELDEDIKLESVMVSKGKLEMELTTDLSESELEDINIIPKNDPNVVYYPGGYGYSQFGEKKGYSFSFMNKNEENYNIDPFKDFELKIAGKSYDISLEEAESLDSNDEIYISKASDNEIKGVNIGAKIIEGNEKLTIQLIASFEDEKLELSRFGKPSEIKVSSGFEDLGEKGTMSFSSGNKTDSIYIFDEMDNKYELEIPKDTKGSPVTVFETEAPKDKNFILKLPAIIASYHESIDSISLNIPDEGEVSLNKEIDFKIQKAIIKNIKRVSPTSAEVEFDLNTDLDKNINIRSFNLYSDNIRKISTEFINDKAVMKLEFDKDINAANINISYPKFVINGDWVIDLK</sequence>
<evidence type="ECO:0000256" key="1">
    <source>
        <dbReference type="SAM" id="Phobius"/>
    </source>
</evidence>
<gene>
    <name evidence="2" type="ORF">SAMN02194393_05085</name>
</gene>
<keyword evidence="1" id="KW-1133">Transmembrane helix</keyword>
<accession>A0A1T5MNS5</accession>
<dbReference type="OrthoDB" id="1948928at2"/>
<keyword evidence="1" id="KW-0812">Transmembrane</keyword>
<reference evidence="2 3" key="1">
    <citation type="submission" date="2017-02" db="EMBL/GenBank/DDBJ databases">
        <authorList>
            <person name="Peterson S.W."/>
        </authorList>
    </citation>
    <scope>NUCLEOTIDE SEQUENCE [LARGE SCALE GENOMIC DNA]</scope>
    <source>
        <strain evidence="2 3">M1</strain>
    </source>
</reference>
<dbReference type="AlphaFoldDB" id="A0A1T5MNS5"/>
<evidence type="ECO:0008006" key="4">
    <source>
        <dbReference type="Google" id="ProtNLM"/>
    </source>
</evidence>
<name>A0A1T5MNS5_9FIRM</name>
<proteinExistence type="predicted"/>
<feature type="transmembrane region" description="Helical" evidence="1">
    <location>
        <begin position="58"/>
        <end position="76"/>
    </location>
</feature>
<evidence type="ECO:0000313" key="3">
    <source>
        <dbReference type="Proteomes" id="UP000190285"/>
    </source>
</evidence>
<organism evidence="2 3">
    <name type="scientific">Maledivibacter halophilus</name>
    <dbReference type="NCBI Taxonomy" id="36842"/>
    <lineage>
        <taxon>Bacteria</taxon>
        <taxon>Bacillati</taxon>
        <taxon>Bacillota</taxon>
        <taxon>Clostridia</taxon>
        <taxon>Peptostreptococcales</taxon>
        <taxon>Caminicellaceae</taxon>
        <taxon>Maledivibacter</taxon>
    </lineage>
</organism>
<keyword evidence="1" id="KW-0472">Membrane</keyword>
<dbReference type="RefSeq" id="WP_079495678.1">
    <property type="nucleotide sequence ID" value="NZ_FUZT01000020.1"/>
</dbReference>
<dbReference type="Proteomes" id="UP000190285">
    <property type="component" value="Unassembled WGS sequence"/>
</dbReference>
<keyword evidence="3" id="KW-1185">Reference proteome</keyword>
<evidence type="ECO:0000313" key="2">
    <source>
        <dbReference type="EMBL" id="SKC89842.1"/>
    </source>
</evidence>
<dbReference type="STRING" id="36842.SAMN02194393_05085"/>
<protein>
    <recommendedName>
        <fullName evidence="4">DUF4179 domain-containing protein</fullName>
    </recommendedName>
</protein>
<dbReference type="EMBL" id="FUZT01000020">
    <property type="protein sequence ID" value="SKC89842.1"/>
    <property type="molecule type" value="Genomic_DNA"/>
</dbReference>